<evidence type="ECO:0000256" key="1">
    <source>
        <dbReference type="ARBA" id="ARBA00003065"/>
    </source>
</evidence>
<dbReference type="InterPro" id="IPR003717">
    <property type="entry name" value="RecO"/>
</dbReference>
<evidence type="ECO:0000256" key="7">
    <source>
        <dbReference type="ARBA" id="ARBA00033409"/>
    </source>
</evidence>
<dbReference type="RefSeq" id="WP_071664010.1">
    <property type="nucleotide sequence ID" value="NZ_CP009654.1"/>
</dbReference>
<reference evidence="11" key="1">
    <citation type="submission" date="2014-10" db="EMBL/GenBank/DDBJ databases">
        <authorList>
            <person name="Kuske C.R."/>
            <person name="Challacombe J.F."/>
            <person name="Daligault H.E."/>
            <person name="Davenport K.W."/>
            <person name="Johnson S.L."/>
            <person name="Siddaramappa S."/>
            <person name="Petersen J.M."/>
        </authorList>
    </citation>
    <scope>NUCLEOTIDE SEQUENCE [LARGE SCALE GENOMIC DNA]</scope>
    <source>
        <strain evidence="11">CA97-1460</strain>
    </source>
</reference>
<dbReference type="KEGG" id="frc:KX01_1088"/>
<dbReference type="Gene3D" id="1.20.1440.120">
    <property type="entry name" value="Recombination protein O, C-terminal domain"/>
    <property type="match status" value="1"/>
</dbReference>
<gene>
    <name evidence="8 10" type="primary">recO</name>
    <name evidence="10" type="ORF">KX01_1088</name>
</gene>
<evidence type="ECO:0000256" key="3">
    <source>
        <dbReference type="ARBA" id="ARBA00021310"/>
    </source>
</evidence>
<name>A0A1J0KT24_9GAMM</name>
<keyword evidence="5 8" id="KW-0233">DNA recombination</keyword>
<dbReference type="HAMAP" id="MF_00201">
    <property type="entry name" value="RecO"/>
    <property type="match status" value="1"/>
</dbReference>
<evidence type="ECO:0000259" key="9">
    <source>
        <dbReference type="Pfam" id="PF11967"/>
    </source>
</evidence>
<dbReference type="InterPro" id="IPR022572">
    <property type="entry name" value="DNA_rep/recomb_RecO_N"/>
</dbReference>
<comment type="function">
    <text evidence="1 8">Involved in DNA repair and RecF pathway recombination.</text>
</comment>
<dbReference type="OrthoDB" id="9804792at2"/>
<feature type="domain" description="DNA replication/recombination mediator RecO N-terminal" evidence="9">
    <location>
        <begin position="6"/>
        <end position="77"/>
    </location>
</feature>
<dbReference type="Gene3D" id="2.40.50.140">
    <property type="entry name" value="Nucleic acid-binding proteins"/>
    <property type="match status" value="1"/>
</dbReference>
<dbReference type="InterPro" id="IPR042242">
    <property type="entry name" value="RecO_C"/>
</dbReference>
<dbReference type="SUPFAM" id="SSF50249">
    <property type="entry name" value="Nucleic acid-binding proteins"/>
    <property type="match status" value="1"/>
</dbReference>
<evidence type="ECO:0000256" key="2">
    <source>
        <dbReference type="ARBA" id="ARBA00007452"/>
    </source>
</evidence>
<evidence type="ECO:0000313" key="11">
    <source>
        <dbReference type="Proteomes" id="UP000182521"/>
    </source>
</evidence>
<protein>
    <recommendedName>
        <fullName evidence="3 8">DNA repair protein RecO</fullName>
    </recommendedName>
    <alternativeName>
        <fullName evidence="7 8">Recombination protein O</fullName>
    </alternativeName>
</protein>
<dbReference type="Pfam" id="PF11967">
    <property type="entry name" value="RecO_N"/>
    <property type="match status" value="1"/>
</dbReference>
<keyword evidence="11" id="KW-1185">Reference proteome</keyword>
<organism evidence="10 11">
    <name type="scientific">Francisella frigiditurris</name>
    <dbReference type="NCBI Taxonomy" id="1542390"/>
    <lineage>
        <taxon>Bacteria</taxon>
        <taxon>Pseudomonadati</taxon>
        <taxon>Pseudomonadota</taxon>
        <taxon>Gammaproteobacteria</taxon>
        <taxon>Thiotrichales</taxon>
        <taxon>Francisellaceae</taxon>
        <taxon>Francisella</taxon>
    </lineage>
</organism>
<dbReference type="Proteomes" id="UP000182521">
    <property type="component" value="Chromosome"/>
</dbReference>
<dbReference type="GO" id="GO:0006302">
    <property type="term" value="P:double-strand break repair"/>
    <property type="evidence" value="ECO:0007669"/>
    <property type="project" value="TreeGrafter"/>
</dbReference>
<evidence type="ECO:0000256" key="6">
    <source>
        <dbReference type="ARBA" id="ARBA00023204"/>
    </source>
</evidence>
<proteinExistence type="inferred from homology"/>
<dbReference type="STRING" id="1542390.KX01_1088"/>
<dbReference type="PANTHER" id="PTHR33991">
    <property type="entry name" value="DNA REPAIR PROTEIN RECO"/>
    <property type="match status" value="1"/>
</dbReference>
<dbReference type="Pfam" id="PF02565">
    <property type="entry name" value="RecO_C"/>
    <property type="match status" value="1"/>
</dbReference>
<evidence type="ECO:0000256" key="8">
    <source>
        <dbReference type="HAMAP-Rule" id="MF_00201"/>
    </source>
</evidence>
<dbReference type="GO" id="GO:0006310">
    <property type="term" value="P:DNA recombination"/>
    <property type="evidence" value="ECO:0007669"/>
    <property type="project" value="UniProtKB-UniRule"/>
</dbReference>
<evidence type="ECO:0000313" key="10">
    <source>
        <dbReference type="EMBL" id="APC96780.1"/>
    </source>
</evidence>
<evidence type="ECO:0000256" key="5">
    <source>
        <dbReference type="ARBA" id="ARBA00023172"/>
    </source>
</evidence>
<comment type="similarity">
    <text evidence="2 8">Belongs to the RecO family.</text>
</comment>
<dbReference type="InterPro" id="IPR012340">
    <property type="entry name" value="NA-bd_OB-fold"/>
</dbReference>
<dbReference type="NCBIfam" id="TIGR00613">
    <property type="entry name" value="reco"/>
    <property type="match status" value="1"/>
</dbReference>
<dbReference type="AlphaFoldDB" id="A0A1J0KT24"/>
<dbReference type="GO" id="GO:0043590">
    <property type="term" value="C:bacterial nucleoid"/>
    <property type="evidence" value="ECO:0007669"/>
    <property type="project" value="TreeGrafter"/>
</dbReference>
<accession>A0A1J0KT24</accession>
<dbReference type="PANTHER" id="PTHR33991:SF1">
    <property type="entry name" value="DNA REPAIR PROTEIN RECO"/>
    <property type="match status" value="1"/>
</dbReference>
<keyword evidence="6 8" id="KW-0234">DNA repair</keyword>
<sequence length="235" mass="27775">MKGELYDFYILHQKKYKENSILVSLFTLEFGKLSAIIRVNKKQQNLYQPITKLRGEISFSKKGDGLNKVFNIEFVESNYKSSYIILLSIQYVNELMYLLLSYSHEEEALFRKYDFLIKNINEINYKYLLRMFELELLNALGQAICIEEDIAGEKISQNMFYEIIPLTGFKLMVEKDTSKISGKSIKKIYDSMLVWDEEDLVYISRITRISINACLDKRELKSRKLLLDYLRLKES</sequence>
<dbReference type="EMBL" id="CP009654">
    <property type="protein sequence ID" value="APC96780.1"/>
    <property type="molecule type" value="Genomic_DNA"/>
</dbReference>
<evidence type="ECO:0000256" key="4">
    <source>
        <dbReference type="ARBA" id="ARBA00022763"/>
    </source>
</evidence>
<keyword evidence="4 8" id="KW-0227">DNA damage</keyword>